<dbReference type="PANTHER" id="PTHR47053">
    <property type="entry name" value="MUREIN DD-ENDOPEPTIDASE MEPH-RELATED"/>
    <property type="match status" value="1"/>
</dbReference>
<dbReference type="GO" id="GO:0006508">
    <property type="term" value="P:proteolysis"/>
    <property type="evidence" value="ECO:0007669"/>
    <property type="project" value="UniProtKB-KW"/>
</dbReference>
<dbReference type="EMBL" id="JDYK01000009">
    <property type="protein sequence ID" value="EWS81128.1"/>
    <property type="molecule type" value="Genomic_DNA"/>
</dbReference>
<keyword evidence="6" id="KW-1133">Transmembrane helix</keyword>
<proteinExistence type="inferred from homology"/>
<evidence type="ECO:0000313" key="8">
    <source>
        <dbReference type="EMBL" id="EWS81128.1"/>
    </source>
</evidence>
<dbReference type="PROSITE" id="PS51935">
    <property type="entry name" value="NLPC_P60"/>
    <property type="match status" value="1"/>
</dbReference>
<feature type="region of interest" description="Disordered" evidence="5">
    <location>
        <begin position="127"/>
        <end position="162"/>
    </location>
</feature>
<dbReference type="eggNOG" id="COG0791">
    <property type="taxonomic scope" value="Bacteria"/>
</dbReference>
<feature type="transmembrane region" description="Helical" evidence="6">
    <location>
        <begin position="20"/>
        <end position="42"/>
    </location>
</feature>
<dbReference type="InterPro" id="IPR002477">
    <property type="entry name" value="Peptidoglycan-bd-like"/>
</dbReference>
<dbReference type="AlphaFoldDB" id="Z9JSZ4"/>
<dbReference type="OrthoDB" id="5177647at2"/>
<accession>Z9JSZ4</accession>
<comment type="similarity">
    <text evidence="1">Belongs to the peptidase C40 family.</text>
</comment>
<dbReference type="InterPro" id="IPR051202">
    <property type="entry name" value="Peptidase_C40"/>
</dbReference>
<evidence type="ECO:0000313" key="9">
    <source>
        <dbReference type="Proteomes" id="UP000023067"/>
    </source>
</evidence>
<dbReference type="eggNOG" id="COG3409">
    <property type="taxonomic scope" value="Bacteria"/>
</dbReference>
<sequence>MAKHNSHRAPGRPVNGAARLAYKGIGGAAMLGTVVVGSAFAAQGASAAPAAPAAPADVTAVTPAAPVTPVATASLSSGSTLYQGSRGDRVEDLQQLLNDHGAGLAVDGKFGPRTHAAVVDYQRDNGLQVDGRVGPQTRASLNGGSSDSGSTSSSSSSSSTSGSSIVNIARQYIGVNYSYAGSSPSGFDCSGLTSYVYSKVGIDLPRTSSAQAAGGTRISKSEARPGDLVVWSGHVGIYAGDNKVVDAGSSKGSVSERTIWGSPSFVTYR</sequence>
<keyword evidence="6" id="KW-0812">Transmembrane</keyword>
<dbReference type="InterPro" id="IPR038765">
    <property type="entry name" value="Papain-like_cys_pep_sf"/>
</dbReference>
<dbReference type="InterPro" id="IPR036365">
    <property type="entry name" value="PGBD-like_sf"/>
</dbReference>
<dbReference type="HOGENOM" id="CLU_016043_1_8_11"/>
<dbReference type="Gene3D" id="3.90.1720.10">
    <property type="entry name" value="endopeptidase domain like (from Nostoc punctiforme)"/>
    <property type="match status" value="1"/>
</dbReference>
<dbReference type="InterPro" id="IPR000064">
    <property type="entry name" value="NLP_P60_dom"/>
</dbReference>
<keyword evidence="2" id="KW-0645">Protease</keyword>
<protein>
    <submittedName>
        <fullName evidence="8">Hydrolase</fullName>
    </submittedName>
</protein>
<dbReference type="Pfam" id="PF00877">
    <property type="entry name" value="NLPC_P60"/>
    <property type="match status" value="1"/>
</dbReference>
<evidence type="ECO:0000259" key="7">
    <source>
        <dbReference type="PROSITE" id="PS51935"/>
    </source>
</evidence>
<evidence type="ECO:0000256" key="4">
    <source>
        <dbReference type="ARBA" id="ARBA00022807"/>
    </source>
</evidence>
<feature type="domain" description="NlpC/P60" evidence="7">
    <location>
        <begin position="159"/>
        <end position="269"/>
    </location>
</feature>
<name>Z9JSZ4_9MICO</name>
<organism evidence="8 9">
    <name type="scientific">Brachybacterium phenoliresistens</name>
    <dbReference type="NCBI Taxonomy" id="396014"/>
    <lineage>
        <taxon>Bacteria</taxon>
        <taxon>Bacillati</taxon>
        <taxon>Actinomycetota</taxon>
        <taxon>Actinomycetes</taxon>
        <taxon>Micrococcales</taxon>
        <taxon>Dermabacteraceae</taxon>
        <taxon>Brachybacterium</taxon>
    </lineage>
</organism>
<feature type="compositionally biased region" description="Low complexity" evidence="5">
    <location>
        <begin position="143"/>
        <end position="162"/>
    </location>
</feature>
<keyword evidence="4" id="KW-0788">Thiol protease</keyword>
<evidence type="ECO:0000256" key="2">
    <source>
        <dbReference type="ARBA" id="ARBA00022670"/>
    </source>
</evidence>
<dbReference type="GO" id="GO:0008234">
    <property type="term" value="F:cysteine-type peptidase activity"/>
    <property type="evidence" value="ECO:0007669"/>
    <property type="project" value="UniProtKB-KW"/>
</dbReference>
<keyword evidence="9" id="KW-1185">Reference proteome</keyword>
<evidence type="ECO:0000256" key="3">
    <source>
        <dbReference type="ARBA" id="ARBA00022801"/>
    </source>
</evidence>
<dbReference type="SUPFAM" id="SSF47090">
    <property type="entry name" value="PGBD-like"/>
    <property type="match status" value="1"/>
</dbReference>
<dbReference type="Proteomes" id="UP000023067">
    <property type="component" value="Unassembled WGS sequence"/>
</dbReference>
<dbReference type="RefSeq" id="WP_038372374.1">
    <property type="nucleotide sequence ID" value="NZ_KK069994.1"/>
</dbReference>
<evidence type="ECO:0000256" key="5">
    <source>
        <dbReference type="SAM" id="MobiDB-lite"/>
    </source>
</evidence>
<evidence type="ECO:0000256" key="1">
    <source>
        <dbReference type="ARBA" id="ARBA00007074"/>
    </source>
</evidence>
<keyword evidence="6" id="KW-0472">Membrane</keyword>
<keyword evidence="3 8" id="KW-0378">Hydrolase</keyword>
<dbReference type="PATRIC" id="fig|396014.3.peg.2000"/>
<dbReference type="Gene3D" id="1.10.101.10">
    <property type="entry name" value="PGBD-like superfamily/PGBD"/>
    <property type="match status" value="1"/>
</dbReference>
<reference evidence="8 9" key="1">
    <citation type="submission" date="2014-02" db="EMBL/GenBank/DDBJ databases">
        <title>Genome sequence of Brachybacterium phenoliresistens strain W13A50.</title>
        <authorList>
            <person name="Wang X."/>
        </authorList>
    </citation>
    <scope>NUCLEOTIDE SEQUENCE [LARGE SCALE GENOMIC DNA]</scope>
    <source>
        <strain evidence="8 9">W13A50</strain>
    </source>
</reference>
<dbReference type="PANTHER" id="PTHR47053:SF1">
    <property type="entry name" value="MUREIN DD-ENDOPEPTIDASE MEPH-RELATED"/>
    <property type="match status" value="1"/>
</dbReference>
<comment type="caution">
    <text evidence="8">The sequence shown here is derived from an EMBL/GenBank/DDBJ whole genome shotgun (WGS) entry which is preliminary data.</text>
</comment>
<dbReference type="SUPFAM" id="SSF54001">
    <property type="entry name" value="Cysteine proteinases"/>
    <property type="match status" value="1"/>
</dbReference>
<dbReference type="InterPro" id="IPR036366">
    <property type="entry name" value="PGBDSf"/>
</dbReference>
<gene>
    <name evidence="8" type="ORF">BF93_18330</name>
</gene>
<dbReference type="Pfam" id="PF01471">
    <property type="entry name" value="PG_binding_1"/>
    <property type="match status" value="1"/>
</dbReference>
<evidence type="ECO:0000256" key="6">
    <source>
        <dbReference type="SAM" id="Phobius"/>
    </source>
</evidence>